<dbReference type="GO" id="GO:0004342">
    <property type="term" value="F:glucosamine-6-phosphate deaminase activity"/>
    <property type="evidence" value="ECO:0007669"/>
    <property type="project" value="InterPro"/>
</dbReference>
<evidence type="ECO:0000256" key="1">
    <source>
        <dbReference type="ARBA" id="ARBA00022801"/>
    </source>
</evidence>
<dbReference type="GO" id="GO:0005737">
    <property type="term" value="C:cytoplasm"/>
    <property type="evidence" value="ECO:0007669"/>
    <property type="project" value="TreeGrafter"/>
</dbReference>
<dbReference type="GO" id="GO:0005975">
    <property type="term" value="P:carbohydrate metabolic process"/>
    <property type="evidence" value="ECO:0007669"/>
    <property type="project" value="InterPro"/>
</dbReference>
<dbReference type="Gene3D" id="3.40.50.1360">
    <property type="match status" value="1"/>
</dbReference>
<accession>A0A9X4KEH5</accession>
<dbReference type="InterPro" id="IPR004547">
    <property type="entry name" value="Glucosamine6P_isomerase"/>
</dbReference>
<dbReference type="Pfam" id="PF01182">
    <property type="entry name" value="Glucosamine_iso"/>
    <property type="match status" value="1"/>
</dbReference>
<dbReference type="EMBL" id="JAPDHZ010000002">
    <property type="protein sequence ID" value="MDG0790572.1"/>
    <property type="molecule type" value="Genomic_DNA"/>
</dbReference>
<dbReference type="InterPro" id="IPR006148">
    <property type="entry name" value="Glc/Gal-6P_isomerase"/>
</dbReference>
<dbReference type="GO" id="GO:0042802">
    <property type="term" value="F:identical protein binding"/>
    <property type="evidence" value="ECO:0007669"/>
    <property type="project" value="TreeGrafter"/>
</dbReference>
<dbReference type="AlphaFoldDB" id="A0A9X4KEH5"/>
<evidence type="ECO:0000256" key="2">
    <source>
        <dbReference type="ARBA" id="ARBA00023277"/>
    </source>
</evidence>
<protein>
    <submittedName>
        <fullName evidence="4">6-phosphogluconolactonase</fullName>
        <ecNumber evidence="4">3.1.1.31</ecNumber>
    </submittedName>
</protein>
<keyword evidence="2" id="KW-0119">Carbohydrate metabolism</keyword>
<gene>
    <name evidence="4" type="ORF">OMP38_06675</name>
</gene>
<dbReference type="EC" id="3.1.1.31" evidence="4"/>
<feature type="domain" description="Glucosamine/galactosamine-6-phosphate isomerase" evidence="3">
    <location>
        <begin position="17"/>
        <end position="167"/>
    </location>
</feature>
<proteinExistence type="predicted"/>
<sequence length="186" mass="20593">MSKCRFVGLDEWAGLGRQDEGSCKRLLYEEMFEPLSIPEDHIFFFDACSEDLAGECQTMNERIQTLGGIDLMLVGAGMNGHIGFNEPGTSFDTYAHVANLDDITQQAGQKYFSKPMKLRTGITLGLKHLTESGTAVLMVSGSHKADIVERIVNEEINEQLPASLVRKHPNGYLLLDSEAAIKVRED</sequence>
<name>A0A9X4KEH5_9BACL</name>
<dbReference type="Proteomes" id="UP001153387">
    <property type="component" value="Unassembled WGS sequence"/>
</dbReference>
<dbReference type="GO" id="GO:0006043">
    <property type="term" value="P:glucosamine catabolic process"/>
    <property type="evidence" value="ECO:0007669"/>
    <property type="project" value="TreeGrafter"/>
</dbReference>
<keyword evidence="5" id="KW-1185">Reference proteome</keyword>
<dbReference type="PANTHER" id="PTHR11280">
    <property type="entry name" value="GLUCOSAMINE-6-PHOSPHATE ISOMERASE"/>
    <property type="match status" value="1"/>
</dbReference>
<dbReference type="GO" id="GO:0017057">
    <property type="term" value="F:6-phosphogluconolactonase activity"/>
    <property type="evidence" value="ECO:0007669"/>
    <property type="project" value="UniProtKB-EC"/>
</dbReference>
<keyword evidence="1 4" id="KW-0378">Hydrolase</keyword>
<dbReference type="RefSeq" id="WP_277564390.1">
    <property type="nucleotide sequence ID" value="NZ_JAPDHZ010000002.1"/>
</dbReference>
<evidence type="ECO:0000259" key="3">
    <source>
        <dbReference type="Pfam" id="PF01182"/>
    </source>
</evidence>
<evidence type="ECO:0000313" key="4">
    <source>
        <dbReference type="EMBL" id="MDG0790572.1"/>
    </source>
</evidence>
<dbReference type="GO" id="GO:0019262">
    <property type="term" value="P:N-acetylneuraminate catabolic process"/>
    <property type="evidence" value="ECO:0007669"/>
    <property type="project" value="TreeGrafter"/>
</dbReference>
<dbReference type="GO" id="GO:0006046">
    <property type="term" value="P:N-acetylglucosamine catabolic process"/>
    <property type="evidence" value="ECO:0007669"/>
    <property type="project" value="TreeGrafter"/>
</dbReference>
<evidence type="ECO:0000313" key="5">
    <source>
        <dbReference type="Proteomes" id="UP001153387"/>
    </source>
</evidence>
<organism evidence="4 5">
    <name type="scientific">Cohnella ginsengisoli</name>
    <dbReference type="NCBI Taxonomy" id="425004"/>
    <lineage>
        <taxon>Bacteria</taxon>
        <taxon>Bacillati</taxon>
        <taxon>Bacillota</taxon>
        <taxon>Bacilli</taxon>
        <taxon>Bacillales</taxon>
        <taxon>Paenibacillaceae</taxon>
        <taxon>Cohnella</taxon>
    </lineage>
</organism>
<dbReference type="PANTHER" id="PTHR11280:SF5">
    <property type="entry name" value="GLUCOSAMINE-6-PHOSPHATE ISOMERASE"/>
    <property type="match status" value="1"/>
</dbReference>
<dbReference type="InterPro" id="IPR037171">
    <property type="entry name" value="NagB/RpiA_transferase-like"/>
</dbReference>
<comment type="caution">
    <text evidence="4">The sequence shown here is derived from an EMBL/GenBank/DDBJ whole genome shotgun (WGS) entry which is preliminary data.</text>
</comment>
<dbReference type="SUPFAM" id="SSF100950">
    <property type="entry name" value="NagB/RpiA/CoA transferase-like"/>
    <property type="match status" value="1"/>
</dbReference>
<reference evidence="4 5" key="1">
    <citation type="submission" date="2022-10" db="EMBL/GenBank/DDBJ databases">
        <title>Comparative genomic analysis of Cohnella hashimotonis sp. nov., isolated from the International Space Station.</title>
        <authorList>
            <person name="Simpson A."/>
            <person name="Venkateswaran K."/>
        </authorList>
    </citation>
    <scope>NUCLEOTIDE SEQUENCE [LARGE SCALE GENOMIC DNA]</scope>
    <source>
        <strain evidence="4 5">DSM 18997</strain>
    </source>
</reference>